<reference evidence="8" key="1">
    <citation type="submission" date="2019-11" db="EMBL/GenBank/DDBJ databases">
        <title>Isolation and characterization of two novel species in the genus Thiomicrorhabdus.</title>
        <authorList>
            <person name="Mochizuki J."/>
            <person name="Kojima H."/>
            <person name="Fukui M."/>
        </authorList>
    </citation>
    <scope>NUCLEOTIDE SEQUENCE [LARGE SCALE GENOMIC DNA]</scope>
    <source>
        <strain evidence="8">aks77</strain>
    </source>
</reference>
<keyword evidence="2" id="KW-1003">Cell membrane</keyword>
<keyword evidence="8" id="KW-1185">Reference proteome</keyword>
<dbReference type="Proteomes" id="UP000501726">
    <property type="component" value="Chromosome"/>
</dbReference>
<dbReference type="AlphaFoldDB" id="A0A6F8PVQ3"/>
<evidence type="ECO:0000256" key="6">
    <source>
        <dbReference type="SAM" id="Phobius"/>
    </source>
</evidence>
<feature type="transmembrane region" description="Helical" evidence="6">
    <location>
        <begin position="74"/>
        <end position="95"/>
    </location>
</feature>
<feature type="transmembrane region" description="Helical" evidence="6">
    <location>
        <begin position="149"/>
        <end position="175"/>
    </location>
</feature>
<feature type="transmembrane region" description="Helical" evidence="6">
    <location>
        <begin position="6"/>
        <end position="32"/>
    </location>
</feature>
<dbReference type="InterPro" id="IPR001123">
    <property type="entry name" value="LeuE-type"/>
</dbReference>
<organism evidence="7 8">
    <name type="scientific">Thiosulfatimonas sediminis</name>
    <dbReference type="NCBI Taxonomy" id="2675054"/>
    <lineage>
        <taxon>Bacteria</taxon>
        <taxon>Pseudomonadati</taxon>
        <taxon>Pseudomonadota</taxon>
        <taxon>Gammaproteobacteria</taxon>
        <taxon>Thiotrichales</taxon>
        <taxon>Piscirickettsiaceae</taxon>
        <taxon>Thiosulfatimonas</taxon>
    </lineage>
</organism>
<dbReference type="GO" id="GO:0005886">
    <property type="term" value="C:plasma membrane"/>
    <property type="evidence" value="ECO:0007669"/>
    <property type="project" value="UniProtKB-SubCell"/>
</dbReference>
<dbReference type="EMBL" id="AP021889">
    <property type="protein sequence ID" value="BBP46084.1"/>
    <property type="molecule type" value="Genomic_DNA"/>
</dbReference>
<evidence type="ECO:0000313" key="7">
    <source>
        <dbReference type="EMBL" id="BBP46084.1"/>
    </source>
</evidence>
<evidence type="ECO:0000256" key="5">
    <source>
        <dbReference type="ARBA" id="ARBA00023136"/>
    </source>
</evidence>
<dbReference type="GO" id="GO:0015171">
    <property type="term" value="F:amino acid transmembrane transporter activity"/>
    <property type="evidence" value="ECO:0007669"/>
    <property type="project" value="TreeGrafter"/>
</dbReference>
<dbReference type="RefSeq" id="WP_173272383.1">
    <property type="nucleotide sequence ID" value="NZ_AP021889.1"/>
</dbReference>
<evidence type="ECO:0000256" key="3">
    <source>
        <dbReference type="ARBA" id="ARBA00022692"/>
    </source>
</evidence>
<feature type="transmembrane region" description="Helical" evidence="6">
    <location>
        <begin position="44"/>
        <end position="68"/>
    </location>
</feature>
<comment type="subcellular location">
    <subcellularLocation>
        <location evidence="1">Cell membrane</location>
        <topology evidence="1">Multi-pass membrane protein</topology>
    </subcellularLocation>
</comment>
<protein>
    <submittedName>
        <fullName evidence="7">Threonine transporter RhtB</fullName>
    </submittedName>
</protein>
<dbReference type="PANTHER" id="PTHR30086:SF20">
    <property type="entry name" value="ARGININE EXPORTER PROTEIN ARGO-RELATED"/>
    <property type="match status" value="1"/>
</dbReference>
<keyword evidence="4 6" id="KW-1133">Transmembrane helix</keyword>
<name>A0A6F8PVQ3_9GAMM</name>
<accession>A0A6F8PVQ3</accession>
<feature type="transmembrane region" description="Helical" evidence="6">
    <location>
        <begin position="195"/>
        <end position="213"/>
    </location>
</feature>
<dbReference type="PANTHER" id="PTHR30086">
    <property type="entry name" value="ARGININE EXPORTER PROTEIN ARGO"/>
    <property type="match status" value="1"/>
</dbReference>
<proteinExistence type="predicted"/>
<evidence type="ECO:0000256" key="1">
    <source>
        <dbReference type="ARBA" id="ARBA00004651"/>
    </source>
</evidence>
<evidence type="ECO:0000256" key="4">
    <source>
        <dbReference type="ARBA" id="ARBA00022989"/>
    </source>
</evidence>
<dbReference type="Pfam" id="PF01810">
    <property type="entry name" value="LysE"/>
    <property type="match status" value="1"/>
</dbReference>
<dbReference type="KEGG" id="tse:THMIRHAS_14570"/>
<evidence type="ECO:0000256" key="2">
    <source>
        <dbReference type="ARBA" id="ARBA00022475"/>
    </source>
</evidence>
<keyword evidence="5 6" id="KW-0472">Membrane</keyword>
<evidence type="ECO:0000313" key="8">
    <source>
        <dbReference type="Proteomes" id="UP000501726"/>
    </source>
</evidence>
<sequence length="214" mass="23485">MADSMTLVGLFSFSIAMFILAITPGPGILVTVARALTSGAGSSVPVILGIICGDLLFVVAVLFGLSALASEFHWLYQFFVLFGSAYMVFLGWQLWRMAPSNPADFANELHAQPSWLTRFVTGLLTIFSEPKVVLFYIGFLPTFVSLSPLAWLDAALVVTIVGGVTFIVMFAYALVAERARYWLQSGQRQARLNRISALIMWLCVVYLLAGWQSV</sequence>
<keyword evidence="3 6" id="KW-0812">Transmembrane</keyword>
<gene>
    <name evidence="7" type="ORF">THMIRHAS_14570</name>
</gene>